<proteinExistence type="predicted"/>
<sequence>MARSTNSLLCLPLNPTVTFLPIRHFFVCAGDYAFKSPVGRSNVAVRSSEIAATLLTFPLTSVAALRSLIVELLPLQAAVNKEEALILQFAWSFPRILPVTRSVINLNQMWTPLCAPSTK</sequence>
<evidence type="ECO:0000313" key="2">
    <source>
        <dbReference type="Proteomes" id="UP001497512"/>
    </source>
</evidence>
<evidence type="ECO:0000313" key="1">
    <source>
        <dbReference type="EMBL" id="CAK9234032.1"/>
    </source>
</evidence>
<reference evidence="1" key="1">
    <citation type="submission" date="2024-02" db="EMBL/GenBank/DDBJ databases">
        <authorList>
            <consortium name="ELIXIR-Norway"/>
            <consortium name="Elixir Norway"/>
        </authorList>
    </citation>
    <scope>NUCLEOTIDE SEQUENCE</scope>
</reference>
<keyword evidence="2" id="KW-1185">Reference proteome</keyword>
<dbReference type="EMBL" id="OZ019900">
    <property type="protein sequence ID" value="CAK9234032.1"/>
    <property type="molecule type" value="Genomic_DNA"/>
</dbReference>
<name>A0ABP0V0Q0_9BRYO</name>
<protein>
    <submittedName>
        <fullName evidence="1">Uncharacterized protein</fullName>
    </submittedName>
</protein>
<organism evidence="1 2">
    <name type="scientific">Sphagnum troendelagicum</name>
    <dbReference type="NCBI Taxonomy" id="128251"/>
    <lineage>
        <taxon>Eukaryota</taxon>
        <taxon>Viridiplantae</taxon>
        <taxon>Streptophyta</taxon>
        <taxon>Embryophyta</taxon>
        <taxon>Bryophyta</taxon>
        <taxon>Sphagnophytina</taxon>
        <taxon>Sphagnopsida</taxon>
        <taxon>Sphagnales</taxon>
        <taxon>Sphagnaceae</taxon>
        <taxon>Sphagnum</taxon>
    </lineage>
</organism>
<accession>A0ABP0V0Q0</accession>
<gene>
    <name evidence="1" type="ORF">CSSPTR1EN2_LOCUS21945</name>
</gene>
<dbReference type="Proteomes" id="UP001497512">
    <property type="component" value="Chromosome 8"/>
</dbReference>